<name>A0A559J967_9BACL</name>
<organism evidence="3 4">
    <name type="scientific">Paenibacillus cremeus</name>
    <dbReference type="NCBI Taxonomy" id="2163881"/>
    <lineage>
        <taxon>Bacteria</taxon>
        <taxon>Bacillati</taxon>
        <taxon>Bacillota</taxon>
        <taxon>Bacilli</taxon>
        <taxon>Bacillales</taxon>
        <taxon>Paenibacillaceae</taxon>
        <taxon>Paenibacillus</taxon>
    </lineage>
</organism>
<dbReference type="GO" id="GO:0016787">
    <property type="term" value="F:hydrolase activity"/>
    <property type="evidence" value="ECO:0007669"/>
    <property type="project" value="UniProtKB-KW"/>
</dbReference>
<proteinExistence type="predicted"/>
<evidence type="ECO:0000313" key="3">
    <source>
        <dbReference type="EMBL" id="TVX96438.1"/>
    </source>
</evidence>
<dbReference type="InterPro" id="IPR036366">
    <property type="entry name" value="PGBDSf"/>
</dbReference>
<dbReference type="InterPro" id="IPR011105">
    <property type="entry name" value="Cell_wall_hydrolase_SleB"/>
</dbReference>
<dbReference type="InterPro" id="IPR002477">
    <property type="entry name" value="Peptidoglycan-bd-like"/>
</dbReference>
<dbReference type="Pfam" id="PF07486">
    <property type="entry name" value="Hydrolase_2"/>
    <property type="match status" value="1"/>
</dbReference>
<keyword evidence="3" id="KW-0378">Hydrolase</keyword>
<dbReference type="EMBL" id="VNJI01000131">
    <property type="protein sequence ID" value="TVX96438.1"/>
    <property type="molecule type" value="Genomic_DNA"/>
</dbReference>
<dbReference type="Proteomes" id="UP000317036">
    <property type="component" value="Unassembled WGS sequence"/>
</dbReference>
<dbReference type="Pfam" id="PF01471">
    <property type="entry name" value="PG_binding_1"/>
    <property type="match status" value="1"/>
</dbReference>
<dbReference type="AlphaFoldDB" id="A0A559J967"/>
<evidence type="ECO:0000259" key="2">
    <source>
        <dbReference type="Pfam" id="PF07486"/>
    </source>
</evidence>
<dbReference type="Gene3D" id="1.10.10.2520">
    <property type="entry name" value="Cell wall hydrolase SleB, domain 1"/>
    <property type="match status" value="1"/>
</dbReference>
<evidence type="ECO:0000259" key="1">
    <source>
        <dbReference type="Pfam" id="PF01471"/>
    </source>
</evidence>
<dbReference type="Gene3D" id="6.20.240.60">
    <property type="match status" value="1"/>
</dbReference>
<dbReference type="OrthoDB" id="9785345at2"/>
<reference evidence="3 4" key="1">
    <citation type="submission" date="2019-07" db="EMBL/GenBank/DDBJ databases">
        <authorList>
            <person name="Kim J."/>
        </authorList>
    </citation>
    <scope>NUCLEOTIDE SEQUENCE [LARGE SCALE GENOMIC DNA]</scope>
    <source>
        <strain evidence="3 4">JC52</strain>
    </source>
</reference>
<sequence>MIVCTVTFFGTVESAYAISIKVESQSEHVLDLQQRLSALGYFKAGLTGYYGPATAEAVRRFQKAYRLPVDGEVDSTTFSKIQGAVSPKNSALEQLARIIYSEARGESFEGQVAVGAVVLNRVQSPLFPDSITEVIFQKGQFSAVDDGQYWLTPNQTAYQAAKAALNGWDPARGTLYYHNPKITTSTWSLSRPKVVTIGKHVFTR</sequence>
<dbReference type="InterPro" id="IPR042047">
    <property type="entry name" value="SleB_dom1"/>
</dbReference>
<feature type="domain" description="Peptidoglycan binding-like" evidence="1">
    <location>
        <begin position="26"/>
        <end position="80"/>
    </location>
</feature>
<dbReference type="Gene3D" id="1.10.101.10">
    <property type="entry name" value="PGBD-like superfamily/PGBD"/>
    <property type="match status" value="1"/>
</dbReference>
<comment type="caution">
    <text evidence="3">The sequence shown here is derived from an EMBL/GenBank/DDBJ whole genome shotgun (WGS) entry which is preliminary data.</text>
</comment>
<evidence type="ECO:0000313" key="4">
    <source>
        <dbReference type="Proteomes" id="UP000317036"/>
    </source>
</evidence>
<accession>A0A559J967</accession>
<feature type="domain" description="Cell wall hydrolase SleB" evidence="2">
    <location>
        <begin position="105"/>
        <end position="202"/>
    </location>
</feature>
<keyword evidence="4" id="KW-1185">Reference proteome</keyword>
<dbReference type="InterPro" id="IPR036365">
    <property type="entry name" value="PGBD-like_sf"/>
</dbReference>
<dbReference type="SUPFAM" id="SSF47090">
    <property type="entry name" value="PGBD-like"/>
    <property type="match status" value="1"/>
</dbReference>
<protein>
    <submittedName>
        <fullName evidence="3">Cell wall hydrolase</fullName>
    </submittedName>
</protein>
<gene>
    <name evidence="3" type="ORF">FPZ49_35355</name>
</gene>